<reference evidence="1" key="1">
    <citation type="submission" date="2007-11" db="EMBL/GenBank/DDBJ databases">
        <authorList>
            <person name="Fulton L."/>
            <person name="Clifton S."/>
            <person name="Fulton B."/>
            <person name="Xu J."/>
            <person name="Minx P."/>
            <person name="Pepin K.H."/>
            <person name="Johnson M."/>
            <person name="Thiruvilangam P."/>
            <person name="Bhonagiri V."/>
            <person name="Nash W.E."/>
            <person name="Mardis E.R."/>
            <person name="Wilson R.K."/>
        </authorList>
    </citation>
    <scope>NUCLEOTIDE SEQUENCE [LARGE SCALE GENOMIC DNA]</scope>
    <source>
        <strain evidence="1">DSM 17241</strain>
    </source>
</reference>
<comment type="caution">
    <text evidence="1">The sequence shown here is derived from an EMBL/GenBank/DDBJ whole genome shotgun (WGS) entry which is preliminary data.</text>
</comment>
<name>B0PBW9_9FIRM</name>
<dbReference type="HOGENOM" id="CLU_2535259_0_0_9"/>
<organism evidence="1 2">
    <name type="scientific">Anaerotruncus colihominis DSM 17241</name>
    <dbReference type="NCBI Taxonomy" id="445972"/>
    <lineage>
        <taxon>Bacteria</taxon>
        <taxon>Bacillati</taxon>
        <taxon>Bacillota</taxon>
        <taxon>Clostridia</taxon>
        <taxon>Eubacteriales</taxon>
        <taxon>Oscillospiraceae</taxon>
        <taxon>Anaerotruncus</taxon>
    </lineage>
</organism>
<keyword evidence="2" id="KW-1185">Reference proteome</keyword>
<dbReference type="EMBL" id="ABGD02000018">
    <property type="protein sequence ID" value="EDS11094.1"/>
    <property type="molecule type" value="Genomic_DNA"/>
</dbReference>
<evidence type="ECO:0000313" key="1">
    <source>
        <dbReference type="EMBL" id="EDS11094.1"/>
    </source>
</evidence>
<dbReference type="Proteomes" id="UP000003803">
    <property type="component" value="Unassembled WGS sequence"/>
</dbReference>
<sequence length="83" mass="9961">MRSYPGDVLFTYTLYQNRLPREKLGLPCPPDRYSAHPAGRHVKKEVEEKREKVMNKGWRMSLLFILEDTPPFLLEWFQYTGRM</sequence>
<protein>
    <submittedName>
        <fullName evidence="1">Uncharacterized protein</fullName>
    </submittedName>
</protein>
<evidence type="ECO:0000313" key="2">
    <source>
        <dbReference type="Proteomes" id="UP000003803"/>
    </source>
</evidence>
<reference evidence="1" key="2">
    <citation type="submission" date="2013-09" db="EMBL/GenBank/DDBJ databases">
        <title>Draft genome sequence of Anaerotruncus colihominis(DSM 17241).</title>
        <authorList>
            <person name="Sudarsanam P."/>
            <person name="Ley R."/>
            <person name="Guruge J."/>
            <person name="Turnbaugh P.J."/>
            <person name="Mahowald M."/>
            <person name="Liep D."/>
            <person name="Gordon J."/>
        </authorList>
    </citation>
    <scope>NUCLEOTIDE SEQUENCE</scope>
    <source>
        <strain evidence="1">DSM 17241</strain>
    </source>
</reference>
<proteinExistence type="predicted"/>
<gene>
    <name evidence="1" type="ORF">ANACOL_02277</name>
</gene>
<accession>B0PBW9</accession>
<dbReference type="AlphaFoldDB" id="B0PBW9"/>